<evidence type="ECO:0000256" key="5">
    <source>
        <dbReference type="SAM" id="Phobius"/>
    </source>
</evidence>
<evidence type="ECO:0000313" key="8">
    <source>
        <dbReference type="Proteomes" id="UP001149411"/>
    </source>
</evidence>
<keyword evidence="2 5" id="KW-0812">Transmembrane</keyword>
<evidence type="ECO:0000256" key="1">
    <source>
        <dbReference type="ARBA" id="ARBA00004141"/>
    </source>
</evidence>
<dbReference type="EMBL" id="RKLV01000013">
    <property type="protein sequence ID" value="MCX2819853.1"/>
    <property type="molecule type" value="Genomic_DNA"/>
</dbReference>
<dbReference type="Proteomes" id="UP001149411">
    <property type="component" value="Unassembled WGS sequence"/>
</dbReference>
<keyword evidence="3 5" id="KW-1133">Transmembrane helix</keyword>
<name>A0A9Q4C5X3_9EURY</name>
<keyword evidence="8" id="KW-1185">Reference proteome</keyword>
<reference evidence="7" key="1">
    <citation type="submission" date="2022-09" db="EMBL/GenBank/DDBJ databases">
        <title>Haloadaptaus new haloarchaeum isolated from saline soil.</title>
        <authorList>
            <person name="Duran-Viseras A."/>
            <person name="Sanchez-Porro C."/>
            <person name="Ventosa A."/>
        </authorList>
    </citation>
    <scope>NUCLEOTIDE SEQUENCE</scope>
    <source>
        <strain evidence="7">F3-133</strain>
    </source>
</reference>
<dbReference type="AlphaFoldDB" id="A0A9Q4C5X3"/>
<evidence type="ECO:0000256" key="2">
    <source>
        <dbReference type="ARBA" id="ARBA00022692"/>
    </source>
</evidence>
<protein>
    <submittedName>
        <fullName evidence="7">DUF4870 domain-containing protein</fullName>
    </submittedName>
</protein>
<feature type="transmembrane region" description="Helical" evidence="5">
    <location>
        <begin position="100"/>
        <end position="133"/>
    </location>
</feature>
<sequence length="151" mass="15981">MYCPSCGEEVSDDSAYCSRCGESLDGGTSVSSGWDTEGVGAGDAGTRVGDSGDTTMGALTHLIALVTWILGPLVVYIVTEDGFVKENSRNALNWQIAFTVYSIISAFLILIVIGVLFLVVLGILNLVFCVIAAVKASDGETWEYPFTPDLV</sequence>
<evidence type="ECO:0000259" key="6">
    <source>
        <dbReference type="Pfam" id="PF13240"/>
    </source>
</evidence>
<dbReference type="InterPro" id="IPR019109">
    <property type="entry name" value="MamF_MmsF"/>
</dbReference>
<evidence type="ECO:0000256" key="3">
    <source>
        <dbReference type="ARBA" id="ARBA00022989"/>
    </source>
</evidence>
<feature type="domain" description="Zinc-ribbon" evidence="6">
    <location>
        <begin position="2"/>
        <end position="23"/>
    </location>
</feature>
<feature type="transmembrane region" description="Helical" evidence="5">
    <location>
        <begin position="58"/>
        <end position="79"/>
    </location>
</feature>
<accession>A0A9Q4C5X3</accession>
<dbReference type="RefSeq" id="WP_266088503.1">
    <property type="nucleotide sequence ID" value="NZ_RKLV01000013.1"/>
</dbReference>
<gene>
    <name evidence="7" type="ORF">EGH25_10875</name>
</gene>
<keyword evidence="4 5" id="KW-0472">Membrane</keyword>
<dbReference type="Pfam" id="PF13240">
    <property type="entry name" value="Zn_Ribbon_1"/>
    <property type="match status" value="1"/>
</dbReference>
<evidence type="ECO:0000313" key="7">
    <source>
        <dbReference type="EMBL" id="MCX2819853.1"/>
    </source>
</evidence>
<evidence type="ECO:0000256" key="4">
    <source>
        <dbReference type="ARBA" id="ARBA00023136"/>
    </source>
</evidence>
<comment type="subcellular location">
    <subcellularLocation>
        <location evidence="1">Membrane</location>
        <topology evidence="1">Multi-pass membrane protein</topology>
    </subcellularLocation>
</comment>
<dbReference type="InterPro" id="IPR026870">
    <property type="entry name" value="Zinc_ribbon_dom"/>
</dbReference>
<organism evidence="7 8">
    <name type="scientific">Halorutilus salinus</name>
    <dbReference type="NCBI Taxonomy" id="2487751"/>
    <lineage>
        <taxon>Archaea</taxon>
        <taxon>Methanobacteriati</taxon>
        <taxon>Methanobacteriota</taxon>
        <taxon>Stenosarchaea group</taxon>
        <taxon>Halobacteria</taxon>
        <taxon>Halorutilales</taxon>
        <taxon>Halorutilaceae</taxon>
        <taxon>Halorutilus</taxon>
    </lineage>
</organism>
<comment type="caution">
    <text evidence="7">The sequence shown here is derived from an EMBL/GenBank/DDBJ whole genome shotgun (WGS) entry which is preliminary data.</text>
</comment>
<dbReference type="Pfam" id="PF09685">
    <property type="entry name" value="MamF_MmsF"/>
    <property type="match status" value="1"/>
</dbReference>
<proteinExistence type="predicted"/>